<organism evidence="1">
    <name type="scientific">marine sediment metagenome</name>
    <dbReference type="NCBI Taxonomy" id="412755"/>
    <lineage>
        <taxon>unclassified sequences</taxon>
        <taxon>metagenomes</taxon>
        <taxon>ecological metagenomes</taxon>
    </lineage>
</organism>
<accession>A0A0F9EVJ1</accession>
<name>A0A0F9EVJ1_9ZZZZ</name>
<dbReference type="EMBL" id="LAZR01035332">
    <property type="protein sequence ID" value="KKL27798.1"/>
    <property type="molecule type" value="Genomic_DNA"/>
</dbReference>
<protein>
    <submittedName>
        <fullName evidence="1">Uncharacterized protein</fullName>
    </submittedName>
</protein>
<reference evidence="1" key="1">
    <citation type="journal article" date="2015" name="Nature">
        <title>Complex archaea that bridge the gap between prokaryotes and eukaryotes.</title>
        <authorList>
            <person name="Spang A."/>
            <person name="Saw J.H."/>
            <person name="Jorgensen S.L."/>
            <person name="Zaremba-Niedzwiedzka K."/>
            <person name="Martijn J."/>
            <person name="Lind A.E."/>
            <person name="van Eijk R."/>
            <person name="Schleper C."/>
            <person name="Guy L."/>
            <person name="Ettema T.J."/>
        </authorList>
    </citation>
    <scope>NUCLEOTIDE SEQUENCE</scope>
</reference>
<gene>
    <name evidence="1" type="ORF">LCGC14_2381530</name>
</gene>
<comment type="caution">
    <text evidence="1">The sequence shown here is derived from an EMBL/GenBank/DDBJ whole genome shotgun (WGS) entry which is preliminary data.</text>
</comment>
<sequence length="50" mass="6110">MRKLKAHQKKQRCRAHRQERLDYWFGRLIDGTAIPDQVTLRYNKLKQVSK</sequence>
<dbReference type="AlphaFoldDB" id="A0A0F9EVJ1"/>
<proteinExistence type="predicted"/>
<evidence type="ECO:0000313" key="1">
    <source>
        <dbReference type="EMBL" id="KKL27798.1"/>
    </source>
</evidence>